<evidence type="ECO:0000313" key="2">
    <source>
        <dbReference type="Proteomes" id="UP000029833"/>
    </source>
</evidence>
<dbReference type="STRING" id="1408250.Q760_03670"/>
<protein>
    <submittedName>
        <fullName evidence="1">Uncharacterized protein</fullName>
    </submittedName>
</protein>
<sequence length="263" mass="26334">MNRLDLDTALRSLDRADRAVDPTSPRAQADLRAILASDPSGAILSDPPRPAGAARAVRRVVLVVGAVSVAAAGVVVLPSVTGGDTAFATWTAAPGTVPAEQRPGAVDACRASHTSAGEDYADDLAVARGVVAERRGEWTTVVLAGTDGFSALCVTDDSALLSSGMIGSVGRADVAAPGPREVVATSLGTGATAAGELSLAAGTVGSDVVGVLYRSATHGDVAATVAEGHFAFWVPGAEMEDGAGVDVEITYRDGSTGTVRLTL</sequence>
<name>A0A0A0B4N5_9CELL</name>
<dbReference type="Proteomes" id="UP000029833">
    <property type="component" value="Unassembled WGS sequence"/>
</dbReference>
<proteinExistence type="predicted"/>
<dbReference type="OrthoDB" id="3293457at2"/>
<dbReference type="RefSeq" id="WP_034633520.1">
    <property type="nucleotide sequence ID" value="NZ_AXNT01000131.1"/>
</dbReference>
<comment type="caution">
    <text evidence="1">The sequence shown here is derived from an EMBL/GenBank/DDBJ whole genome shotgun (WGS) entry which is preliminary data.</text>
</comment>
<keyword evidence="2" id="KW-1185">Reference proteome</keyword>
<organism evidence="1 2">
    <name type="scientific">Cellulomonas cellasea DSM 20118</name>
    <dbReference type="NCBI Taxonomy" id="1408250"/>
    <lineage>
        <taxon>Bacteria</taxon>
        <taxon>Bacillati</taxon>
        <taxon>Actinomycetota</taxon>
        <taxon>Actinomycetes</taxon>
        <taxon>Micrococcales</taxon>
        <taxon>Cellulomonadaceae</taxon>
        <taxon>Cellulomonas</taxon>
    </lineage>
</organism>
<evidence type="ECO:0000313" key="1">
    <source>
        <dbReference type="EMBL" id="KGM01117.1"/>
    </source>
</evidence>
<dbReference type="AlphaFoldDB" id="A0A0A0B4N5"/>
<accession>A0A0A0B4N5</accession>
<gene>
    <name evidence="1" type="ORF">Q760_03670</name>
</gene>
<dbReference type="EMBL" id="AXNT01000131">
    <property type="protein sequence ID" value="KGM01117.1"/>
    <property type="molecule type" value="Genomic_DNA"/>
</dbReference>
<reference evidence="1 2" key="1">
    <citation type="submission" date="2013-10" db="EMBL/GenBank/DDBJ databases">
        <authorList>
            <person name="Wang G."/>
            <person name="Zhuang W."/>
        </authorList>
    </citation>
    <scope>NUCLEOTIDE SEQUENCE [LARGE SCALE GENOMIC DNA]</scope>
    <source>
        <strain evidence="1 2">DSM 20118</strain>
    </source>
</reference>